<keyword evidence="2" id="KW-1185">Reference proteome</keyword>
<reference evidence="1 2" key="1">
    <citation type="journal article" date="2010" name="Science">
        <title>Genomic comparison of the ants Camponotus floridanus and Harpegnathos saltator.</title>
        <authorList>
            <person name="Bonasio R."/>
            <person name="Zhang G."/>
            <person name="Ye C."/>
            <person name="Mutti N.S."/>
            <person name="Fang X."/>
            <person name="Qin N."/>
            <person name="Donahue G."/>
            <person name="Yang P."/>
            <person name="Li Q."/>
            <person name="Li C."/>
            <person name="Zhang P."/>
            <person name="Huang Z."/>
            <person name="Berger S.L."/>
            <person name="Reinberg D."/>
            <person name="Wang J."/>
            <person name="Liebig J."/>
        </authorList>
    </citation>
    <scope>NUCLEOTIDE SEQUENCE [LARGE SCALE GENOMIC DNA]</scope>
    <source>
        <strain evidence="2">C129</strain>
    </source>
</reference>
<proteinExistence type="predicted"/>
<evidence type="ECO:0000313" key="1">
    <source>
        <dbReference type="EMBL" id="EFN71049.1"/>
    </source>
</evidence>
<evidence type="ECO:0000313" key="2">
    <source>
        <dbReference type="Proteomes" id="UP000000311"/>
    </source>
</evidence>
<dbReference type="InParanoid" id="E2A6G4"/>
<sequence length="213" mass="23493">MANESVRDIESRPRNKSMWSLCGAPRETARYSLSSPDLSADPRSSRLRWLSYSLILCPSSLKSPDTTPRIFLYSPCTCSSHRHDNNNNADNEPYSEKTRVKKGRAVLLSESESSIYEAGLGSSSTPLNPLDVIMRSRGERISITSWGMPDNGRASDGSLTVRLKQPSMPYPSRSDLSLSNEARDGIHIGKRALTVSTIPTSTVTSVMRPQSRS</sequence>
<dbReference type="AlphaFoldDB" id="E2A6G4"/>
<name>E2A6G4_CAMFO</name>
<organism evidence="2">
    <name type="scientific">Camponotus floridanus</name>
    <name type="common">Florida carpenter ant</name>
    <dbReference type="NCBI Taxonomy" id="104421"/>
    <lineage>
        <taxon>Eukaryota</taxon>
        <taxon>Metazoa</taxon>
        <taxon>Ecdysozoa</taxon>
        <taxon>Arthropoda</taxon>
        <taxon>Hexapoda</taxon>
        <taxon>Insecta</taxon>
        <taxon>Pterygota</taxon>
        <taxon>Neoptera</taxon>
        <taxon>Endopterygota</taxon>
        <taxon>Hymenoptera</taxon>
        <taxon>Apocrita</taxon>
        <taxon>Aculeata</taxon>
        <taxon>Formicoidea</taxon>
        <taxon>Formicidae</taxon>
        <taxon>Formicinae</taxon>
        <taxon>Camponotus</taxon>
    </lineage>
</organism>
<gene>
    <name evidence="1" type="ORF">EAG_09940</name>
</gene>
<protein>
    <submittedName>
        <fullName evidence="1">Uncharacterized protein</fullName>
    </submittedName>
</protein>
<accession>E2A6G4</accession>
<dbReference type="Proteomes" id="UP000000311">
    <property type="component" value="Unassembled WGS sequence"/>
</dbReference>
<dbReference type="EMBL" id="GL437123">
    <property type="protein sequence ID" value="EFN71049.1"/>
    <property type="molecule type" value="Genomic_DNA"/>
</dbReference>